<evidence type="ECO:0000313" key="2">
    <source>
        <dbReference type="EMBL" id="ORY90239.1"/>
    </source>
</evidence>
<organism evidence="2 3">
    <name type="scientific">Leucosporidium creatinivorum</name>
    <dbReference type="NCBI Taxonomy" id="106004"/>
    <lineage>
        <taxon>Eukaryota</taxon>
        <taxon>Fungi</taxon>
        <taxon>Dikarya</taxon>
        <taxon>Basidiomycota</taxon>
        <taxon>Pucciniomycotina</taxon>
        <taxon>Microbotryomycetes</taxon>
        <taxon>Leucosporidiales</taxon>
        <taxon>Leucosporidium</taxon>
    </lineage>
</organism>
<evidence type="ECO:0000313" key="3">
    <source>
        <dbReference type="Proteomes" id="UP000193467"/>
    </source>
</evidence>
<feature type="compositionally biased region" description="Basic and acidic residues" evidence="1">
    <location>
        <begin position="843"/>
        <end position="855"/>
    </location>
</feature>
<sequence length="997" mass="107156">MASLEEFLLASFPLPSSTVTPSPPTISAVAYPLQPKQDGRLCVATPHSGIALYDLADQTPLSSITLGPSFQPTTSAVSRSIPSSAADSIRVKGVRNTWVGVKADDDKGEIWNWTEEERKDGSTEGEPSKIVYPTSAPISALLAPRTLPNHLLLLAATGSLALATSENLSIVASLGTSSGTPISQSLHTFPIHSTTSFLPPSITSLLPTRKGAHLVLIVRKYALPKESSPSLVEIGKKKFKKTKRPSSAMVIDEAEAKGADVQGKQDESRSEIEIVLLDPEVEIEDEMEAQPKMVSLGTVKVAGEQVVVSESGFVSTLGANGVLSSFRLTYPSALATTTYADLFLSPVESNLTLSPIKTFPLSTTSLTSTSTQILALHSSFILLASIRPASLTSTSDDSAPQVTALLWDVRLGAVISHSTIPVPSAVTPSRTNLSLSLSSANSTHATLALSPLSTSTAGRIALFALPLSTLPSASVLAAVVGKHALTKQWLQSEETVLDLARKAEPIRHPRTSKNKEVLLDASEKAREAIIVRLAALLTEGKEDVEGAEKAFAEFIGGEKKRLDEYNVAKVQAANEKEKERRVAALKEKDELRTSTKKYQVAKRRIEEVIQAAEGSSSWNEVTGKRIKGVSDMYRYKYYDTRKALEEEMGQIVVDKSLEKAMEAIQKQEPIIPSAFVTAVLRLCFPSPSNTSTDLVVAGSSAPSTSSRKHPVAIVSYFLERSLVGDGQIEGGLTRHLAKAGDWINIQKALETMPDIPESTTVSLLKLVVLAASPSPSSSTSLPQPAPPLSIFLTSFVESPCTPSTLRTAFQSQLTAVEVLPVLKVLDDWLSWWAKRGGGGGQLDEGRKDWKSEGGRKPKRLPTNPFLALVGGEEKEEGRTPPRVEDIVPLVQAILDAHFVTLLLQRSSHSLLRRLSSHVASHVALSTDLSSLLGALSIYTRAKEDMKAEARKTAQLAQENEYAAATGAKQLGQSMAARVKAQEKHNEVGEYAVDQFYL</sequence>
<evidence type="ECO:0000256" key="1">
    <source>
        <dbReference type="SAM" id="MobiDB-lite"/>
    </source>
</evidence>
<accession>A0A1Y2G0T3</accession>
<dbReference type="STRING" id="106004.A0A1Y2G0T3"/>
<reference evidence="2 3" key="1">
    <citation type="submission" date="2016-07" db="EMBL/GenBank/DDBJ databases">
        <title>Pervasive Adenine N6-methylation of Active Genes in Fungi.</title>
        <authorList>
            <consortium name="DOE Joint Genome Institute"/>
            <person name="Mondo S.J."/>
            <person name="Dannebaum R.O."/>
            <person name="Kuo R.C."/>
            <person name="Labutti K."/>
            <person name="Haridas S."/>
            <person name="Kuo A."/>
            <person name="Salamov A."/>
            <person name="Ahrendt S.R."/>
            <person name="Lipzen A."/>
            <person name="Sullivan W."/>
            <person name="Andreopoulos W.B."/>
            <person name="Clum A."/>
            <person name="Lindquist E."/>
            <person name="Daum C."/>
            <person name="Ramamoorthy G.K."/>
            <person name="Gryganskyi A."/>
            <person name="Culley D."/>
            <person name="Magnuson J.K."/>
            <person name="James T.Y."/>
            <person name="O'Malley M.A."/>
            <person name="Stajich J.E."/>
            <person name="Spatafora J.W."/>
            <person name="Visel A."/>
            <person name="Grigoriev I.V."/>
        </authorList>
    </citation>
    <scope>NUCLEOTIDE SEQUENCE [LARGE SCALE GENOMIC DNA]</scope>
    <source>
        <strain evidence="2 3">62-1032</strain>
    </source>
</reference>
<dbReference type="PANTHER" id="PTHR15633:SF2">
    <property type="entry name" value="NUCLEOLAR PROTEIN 11"/>
    <property type="match status" value="1"/>
</dbReference>
<dbReference type="GO" id="GO:0003723">
    <property type="term" value="F:RNA binding"/>
    <property type="evidence" value="ECO:0007669"/>
    <property type="project" value="TreeGrafter"/>
</dbReference>
<dbReference type="AlphaFoldDB" id="A0A1Y2G0T3"/>
<dbReference type="InterPro" id="IPR042859">
    <property type="entry name" value="NOL11"/>
</dbReference>
<dbReference type="GO" id="GO:0030490">
    <property type="term" value="P:maturation of SSU-rRNA"/>
    <property type="evidence" value="ECO:0007669"/>
    <property type="project" value="InterPro"/>
</dbReference>
<dbReference type="Proteomes" id="UP000193467">
    <property type="component" value="Unassembled WGS sequence"/>
</dbReference>
<dbReference type="OrthoDB" id="4349954at2759"/>
<dbReference type="InParanoid" id="A0A1Y2G0T3"/>
<keyword evidence="3" id="KW-1185">Reference proteome</keyword>
<dbReference type="PANTHER" id="PTHR15633">
    <property type="entry name" value="NUCLEOLAR PROTEIN 11"/>
    <property type="match status" value="1"/>
</dbReference>
<protein>
    <submittedName>
        <fullName evidence="2">Uncharacterized protein</fullName>
    </submittedName>
</protein>
<proteinExistence type="predicted"/>
<name>A0A1Y2G0T3_9BASI</name>
<dbReference type="EMBL" id="MCGR01000004">
    <property type="protein sequence ID" value="ORY90239.1"/>
    <property type="molecule type" value="Genomic_DNA"/>
</dbReference>
<dbReference type="GO" id="GO:0005730">
    <property type="term" value="C:nucleolus"/>
    <property type="evidence" value="ECO:0007669"/>
    <property type="project" value="TreeGrafter"/>
</dbReference>
<gene>
    <name evidence="2" type="ORF">BCR35DRAFT_299835</name>
</gene>
<comment type="caution">
    <text evidence="2">The sequence shown here is derived from an EMBL/GenBank/DDBJ whole genome shotgun (WGS) entry which is preliminary data.</text>
</comment>
<feature type="region of interest" description="Disordered" evidence="1">
    <location>
        <begin position="837"/>
        <end position="863"/>
    </location>
</feature>